<accession>A0A7J9IVI4</accession>
<dbReference type="AlphaFoldDB" id="A0A7J9IVI4"/>
<comment type="caution">
    <text evidence="1">The sequence shown here is derived from an EMBL/GenBank/DDBJ whole genome shotgun (WGS) entry which is preliminary data.</text>
</comment>
<evidence type="ECO:0000313" key="2">
    <source>
        <dbReference type="Proteomes" id="UP000593575"/>
    </source>
</evidence>
<name>A0A7J9IVI4_9ROSI</name>
<evidence type="ECO:0000313" key="1">
    <source>
        <dbReference type="EMBL" id="MBA0826107.1"/>
    </source>
</evidence>
<protein>
    <submittedName>
        <fullName evidence="1">Uncharacterized protein</fullName>
    </submittedName>
</protein>
<keyword evidence="2" id="KW-1185">Reference proteome</keyword>
<gene>
    <name evidence="1" type="ORF">Goarm_010993</name>
</gene>
<proteinExistence type="predicted"/>
<feature type="non-terminal residue" evidence="1">
    <location>
        <position position="35"/>
    </location>
</feature>
<reference evidence="1 2" key="1">
    <citation type="journal article" date="2019" name="Genome Biol. Evol.">
        <title>Insights into the evolution of the New World diploid cottons (Gossypium, subgenus Houzingenia) based on genome sequencing.</title>
        <authorList>
            <person name="Grover C.E."/>
            <person name="Arick M.A. 2nd"/>
            <person name="Thrash A."/>
            <person name="Conover J.L."/>
            <person name="Sanders W.S."/>
            <person name="Peterson D.G."/>
            <person name="Frelichowski J.E."/>
            <person name="Scheffler J.A."/>
            <person name="Scheffler B.E."/>
            <person name="Wendel J.F."/>
        </authorList>
    </citation>
    <scope>NUCLEOTIDE SEQUENCE [LARGE SCALE GENOMIC DNA]</scope>
    <source>
        <strain evidence="1">6</strain>
        <tissue evidence="1">Leaf</tissue>
    </source>
</reference>
<dbReference type="Proteomes" id="UP000593575">
    <property type="component" value="Unassembled WGS sequence"/>
</dbReference>
<organism evidence="1 2">
    <name type="scientific">Gossypium armourianum</name>
    <dbReference type="NCBI Taxonomy" id="34283"/>
    <lineage>
        <taxon>Eukaryota</taxon>
        <taxon>Viridiplantae</taxon>
        <taxon>Streptophyta</taxon>
        <taxon>Embryophyta</taxon>
        <taxon>Tracheophyta</taxon>
        <taxon>Spermatophyta</taxon>
        <taxon>Magnoliopsida</taxon>
        <taxon>eudicotyledons</taxon>
        <taxon>Gunneridae</taxon>
        <taxon>Pentapetalae</taxon>
        <taxon>rosids</taxon>
        <taxon>malvids</taxon>
        <taxon>Malvales</taxon>
        <taxon>Malvaceae</taxon>
        <taxon>Malvoideae</taxon>
        <taxon>Gossypium</taxon>
    </lineage>
</organism>
<sequence>MWIQFLCDRIAPALNVSNFNTFRAVLLYAILQKKQ</sequence>
<dbReference type="EMBL" id="JABFAE010000004">
    <property type="protein sequence ID" value="MBA0826107.1"/>
    <property type="molecule type" value="Genomic_DNA"/>
</dbReference>